<sequence>MTSMKGFGDILGVANRAQSKSSRFSVISLQPVVLQRMIFVPFGP</sequence>
<reference evidence="1 2" key="1">
    <citation type="submission" date="2020-08" db="EMBL/GenBank/DDBJ databases">
        <title>Genomic Encyclopedia of Type Strains, Phase IV (KMG-V): Genome sequencing to study the core and pangenomes of soil and plant-associated prokaryotes.</title>
        <authorList>
            <person name="Whitman W."/>
        </authorList>
    </citation>
    <scope>NUCLEOTIDE SEQUENCE [LARGE SCALE GENOMIC DNA]</scope>
    <source>
        <strain evidence="1 2">SEMIA 4011</strain>
    </source>
</reference>
<proteinExistence type="predicted"/>
<comment type="caution">
    <text evidence="1">The sequence shown here is derived from an EMBL/GenBank/DDBJ whole genome shotgun (WGS) entry which is preliminary data.</text>
</comment>
<name>A0A7W9ZRC2_RHILE</name>
<dbReference type="AlphaFoldDB" id="A0A7W9ZRC2"/>
<organism evidence="1 2">
    <name type="scientific">Rhizobium leguminosarum</name>
    <dbReference type="NCBI Taxonomy" id="384"/>
    <lineage>
        <taxon>Bacteria</taxon>
        <taxon>Pseudomonadati</taxon>
        <taxon>Pseudomonadota</taxon>
        <taxon>Alphaproteobacteria</taxon>
        <taxon>Hyphomicrobiales</taxon>
        <taxon>Rhizobiaceae</taxon>
        <taxon>Rhizobium/Agrobacterium group</taxon>
        <taxon>Rhizobium</taxon>
    </lineage>
</organism>
<accession>A0A7W9ZRC2</accession>
<gene>
    <name evidence="1" type="ORF">GGE66_002361</name>
</gene>
<evidence type="ECO:0000313" key="2">
    <source>
        <dbReference type="Proteomes" id="UP000517187"/>
    </source>
</evidence>
<protein>
    <submittedName>
        <fullName evidence="1">Uncharacterized protein</fullName>
    </submittedName>
</protein>
<dbReference type="Proteomes" id="UP000517187">
    <property type="component" value="Unassembled WGS sequence"/>
</dbReference>
<evidence type="ECO:0000313" key="1">
    <source>
        <dbReference type="EMBL" id="MBB6221391.1"/>
    </source>
</evidence>
<dbReference type="EMBL" id="JACIIJ010000004">
    <property type="protein sequence ID" value="MBB6221391.1"/>
    <property type="molecule type" value="Genomic_DNA"/>
</dbReference>